<feature type="domain" description="Fe/B12 periplasmic-binding" evidence="6">
    <location>
        <begin position="287"/>
        <end position="546"/>
    </location>
</feature>
<dbReference type="SUPFAM" id="SSF53807">
    <property type="entry name" value="Helical backbone' metal receptor"/>
    <property type="match status" value="1"/>
</dbReference>
<protein>
    <submittedName>
        <fullName evidence="7">Helix-turn-helix domain-containing protein</fullName>
    </submittedName>
</protein>
<dbReference type="GO" id="GO:0043565">
    <property type="term" value="F:sequence-specific DNA binding"/>
    <property type="evidence" value="ECO:0007669"/>
    <property type="project" value="InterPro"/>
</dbReference>
<dbReference type="AlphaFoldDB" id="A0A850ETA6"/>
<organism evidence="7 8">
    <name type="scientific">Paenibacillus agri</name>
    <dbReference type="NCBI Taxonomy" id="2744309"/>
    <lineage>
        <taxon>Bacteria</taxon>
        <taxon>Bacillati</taxon>
        <taxon>Bacillota</taxon>
        <taxon>Bacilli</taxon>
        <taxon>Bacillales</taxon>
        <taxon>Paenibacillaceae</taxon>
        <taxon>Paenibacillus</taxon>
    </lineage>
</organism>
<name>A0A850ETA6_9BACL</name>
<evidence type="ECO:0000256" key="3">
    <source>
        <dbReference type="ARBA" id="ARBA00023159"/>
    </source>
</evidence>
<keyword evidence="1" id="KW-0805">Transcription regulation</keyword>
<evidence type="ECO:0000313" key="8">
    <source>
        <dbReference type="Proteomes" id="UP000564806"/>
    </source>
</evidence>
<dbReference type="Pfam" id="PF01497">
    <property type="entry name" value="Peripla_BP_2"/>
    <property type="match status" value="1"/>
</dbReference>
<dbReference type="InterPro" id="IPR009057">
    <property type="entry name" value="Homeodomain-like_sf"/>
</dbReference>
<evidence type="ECO:0000256" key="1">
    <source>
        <dbReference type="ARBA" id="ARBA00023015"/>
    </source>
</evidence>
<dbReference type="Pfam" id="PF12833">
    <property type="entry name" value="HTH_18"/>
    <property type="match status" value="1"/>
</dbReference>
<dbReference type="InterPro" id="IPR018060">
    <property type="entry name" value="HTH_AraC"/>
</dbReference>
<dbReference type="InterPro" id="IPR018062">
    <property type="entry name" value="HTH_AraC-typ_CS"/>
</dbReference>
<evidence type="ECO:0000259" key="6">
    <source>
        <dbReference type="PROSITE" id="PS50983"/>
    </source>
</evidence>
<reference evidence="7" key="1">
    <citation type="submission" date="2020-06" db="EMBL/GenBank/DDBJ databases">
        <title>Paenibacillus sp. nov., isolated from soil.</title>
        <authorList>
            <person name="Seo Y.L."/>
        </authorList>
    </citation>
    <scope>NUCLEOTIDE SEQUENCE [LARGE SCALE GENOMIC DNA]</scope>
    <source>
        <strain evidence="7">JW14</strain>
    </source>
</reference>
<dbReference type="RefSeq" id="WP_175372547.1">
    <property type="nucleotide sequence ID" value="NZ_JABWCS010000212.1"/>
</dbReference>
<dbReference type="EMBL" id="JABWCS010000212">
    <property type="protein sequence ID" value="NUU62052.1"/>
    <property type="molecule type" value="Genomic_DNA"/>
</dbReference>
<dbReference type="InterPro" id="IPR002491">
    <property type="entry name" value="ABC_transptr_periplasmic_BD"/>
</dbReference>
<dbReference type="Proteomes" id="UP000564806">
    <property type="component" value="Unassembled WGS sequence"/>
</dbReference>
<comment type="caution">
    <text evidence="7">The sequence shown here is derived from an EMBL/GenBank/DDBJ whole genome shotgun (WGS) entry which is preliminary data.</text>
</comment>
<keyword evidence="3" id="KW-0010">Activator</keyword>
<dbReference type="SMART" id="SM00342">
    <property type="entry name" value="HTH_ARAC"/>
    <property type="match status" value="1"/>
</dbReference>
<keyword evidence="2" id="KW-0238">DNA-binding</keyword>
<dbReference type="Gene3D" id="1.10.10.60">
    <property type="entry name" value="Homeodomain-like"/>
    <property type="match status" value="2"/>
</dbReference>
<dbReference type="InterPro" id="IPR037923">
    <property type="entry name" value="HTH-like"/>
</dbReference>
<evidence type="ECO:0000313" key="7">
    <source>
        <dbReference type="EMBL" id="NUU62052.1"/>
    </source>
</evidence>
<feature type="domain" description="HTH araC/xylS-type" evidence="5">
    <location>
        <begin position="184"/>
        <end position="283"/>
    </location>
</feature>
<evidence type="ECO:0000256" key="4">
    <source>
        <dbReference type="ARBA" id="ARBA00023163"/>
    </source>
</evidence>
<dbReference type="Gene3D" id="3.40.50.1980">
    <property type="entry name" value="Nitrogenase molybdenum iron protein domain"/>
    <property type="match status" value="2"/>
</dbReference>
<dbReference type="GO" id="GO:0003700">
    <property type="term" value="F:DNA-binding transcription factor activity"/>
    <property type="evidence" value="ECO:0007669"/>
    <property type="project" value="InterPro"/>
</dbReference>
<dbReference type="PANTHER" id="PTHR46796">
    <property type="entry name" value="HTH-TYPE TRANSCRIPTIONAL ACTIVATOR RHAS-RELATED"/>
    <property type="match status" value="1"/>
</dbReference>
<sequence>MVDVDNNFRQKEYASLEGLCFKLREMEHIKHQANPWELRLQFIESHMILVAASGQGWLTIDGKFTELREGRVYICTPGQLVEAEVNTLDERGFYHIRFDVMEDDRPSGHSLQIITRNSPFPAKGEVIVTSPVSIHALCDKICQNIQAEDHLRRFRGQILFQELLYTILQDAQLIEGNDSERELSFVKDYIEQHYQQELTIDHLAKVAGISTRHFMRLFKKRYGYSAIDYLAVYRIEQAQQLMRSGGHHRLRDIARHVGYHDDIYFRRKFKQISGVPPATFMKNSREKVVAYDFPNIGQLIALQMNPYAAPADHPWTDYYRRKYQMDTLLPLSSNQSIKREEIRQAKPDFIIGVDILVPPKEQDLLREIAPAYFLPWVDNDWRTHLRLIGEFLDKTVVAEMWLEKYDRRALFVREQVKNVFKEDRLLILNITGDRYNVLGKRSLGTVFYDDLQVVPVQRVDLLRTGQHITPNELADIDPDRLLLIVDEDTQSQLSWRTLMNTTLWNDLKAVRGNKVDFLPSYPWVEYTAFTHELLLDEVLKIWRDRA</sequence>
<keyword evidence="4" id="KW-0804">Transcription</keyword>
<evidence type="ECO:0000256" key="2">
    <source>
        <dbReference type="ARBA" id="ARBA00023125"/>
    </source>
</evidence>
<proteinExistence type="predicted"/>
<dbReference type="PROSITE" id="PS01124">
    <property type="entry name" value="HTH_ARAC_FAMILY_2"/>
    <property type="match status" value="1"/>
</dbReference>
<dbReference type="PROSITE" id="PS00041">
    <property type="entry name" value="HTH_ARAC_FAMILY_1"/>
    <property type="match status" value="1"/>
</dbReference>
<evidence type="ECO:0000259" key="5">
    <source>
        <dbReference type="PROSITE" id="PS01124"/>
    </source>
</evidence>
<dbReference type="SUPFAM" id="SSF51215">
    <property type="entry name" value="Regulatory protein AraC"/>
    <property type="match status" value="1"/>
</dbReference>
<accession>A0A850ETA6</accession>
<dbReference type="PROSITE" id="PS50983">
    <property type="entry name" value="FE_B12_PBP"/>
    <property type="match status" value="1"/>
</dbReference>
<gene>
    <name evidence="7" type="ORF">HPT30_17040</name>
</gene>
<keyword evidence="8" id="KW-1185">Reference proteome</keyword>
<dbReference type="InterPro" id="IPR050204">
    <property type="entry name" value="AraC_XylS_family_regulators"/>
</dbReference>
<dbReference type="SUPFAM" id="SSF46689">
    <property type="entry name" value="Homeodomain-like"/>
    <property type="match status" value="2"/>
</dbReference>